<name>A0A8S1HQM9_9PELO</name>
<feature type="signal peptide" evidence="3">
    <location>
        <begin position="1"/>
        <end position="16"/>
    </location>
</feature>
<sequence>MLRRLFCLAFLLLVKADDDSILRSAERKIPVHPTPPVSRRSFRDGDSLLLAQVVWRHGDRAPVGTYPTDEHQENAWPNGWGELTQLGMLQQLALGRLLFNRYINTTKPFLKGYSSKEVYIRSTDVNRTLVSAYANLAGMFENGSSGRDFPPSVRWPRGWTPVPVHTVPEATDNVGNVFAYCPRTNELVSQIHQSKQYLQFLESNEDFLGFLSEKTGFNVGMDGVYLVADVNFIETVYNMSQPEWLTDSVAEKLRNLSRVSSEYMFGIGKPYVPELIRLRGGPMLRSIVDKMNLKIDCLKKDNVGSECTWIRNLKYHAYSAHDTTIYALLTTFGDEGRVIRGGMPKYTASIDVELWDLVDVGPAVRVLFHSAFHHNYHVITHLVKGCPQSEEFCPFKTFEQRSAKFMPVNLEKECKSTAELNNRTADKILKSRRFS</sequence>
<dbReference type="SUPFAM" id="SSF53254">
    <property type="entry name" value="Phosphoglycerate mutase-like"/>
    <property type="match status" value="1"/>
</dbReference>
<evidence type="ECO:0000256" key="1">
    <source>
        <dbReference type="ARBA" id="ARBA00000032"/>
    </source>
</evidence>
<dbReference type="Proteomes" id="UP000835052">
    <property type="component" value="Unassembled WGS sequence"/>
</dbReference>
<keyword evidence="3" id="KW-0732">Signal</keyword>
<dbReference type="CDD" id="cd07061">
    <property type="entry name" value="HP_HAP_like"/>
    <property type="match status" value="1"/>
</dbReference>
<dbReference type="PROSITE" id="PS00616">
    <property type="entry name" value="HIS_ACID_PHOSPHAT_1"/>
    <property type="match status" value="1"/>
</dbReference>
<dbReference type="InterPro" id="IPR050645">
    <property type="entry name" value="Histidine_acid_phosphatase"/>
</dbReference>
<gene>
    <name evidence="4" type="ORF">CAUJ_LOCUS14333</name>
</gene>
<accession>A0A8S1HQM9</accession>
<organism evidence="4 5">
    <name type="scientific">Caenorhabditis auriculariae</name>
    <dbReference type="NCBI Taxonomy" id="2777116"/>
    <lineage>
        <taxon>Eukaryota</taxon>
        <taxon>Metazoa</taxon>
        <taxon>Ecdysozoa</taxon>
        <taxon>Nematoda</taxon>
        <taxon>Chromadorea</taxon>
        <taxon>Rhabditida</taxon>
        <taxon>Rhabditina</taxon>
        <taxon>Rhabditomorpha</taxon>
        <taxon>Rhabditoidea</taxon>
        <taxon>Rhabditidae</taxon>
        <taxon>Peloderinae</taxon>
        <taxon>Caenorhabditis</taxon>
    </lineage>
</organism>
<dbReference type="Pfam" id="PF00328">
    <property type="entry name" value="His_Phos_2"/>
    <property type="match status" value="1"/>
</dbReference>
<reference evidence="4" key="1">
    <citation type="submission" date="2020-10" db="EMBL/GenBank/DDBJ databases">
        <authorList>
            <person name="Kikuchi T."/>
        </authorList>
    </citation>
    <scope>NUCLEOTIDE SEQUENCE</scope>
    <source>
        <strain evidence="4">NKZ352</strain>
    </source>
</reference>
<protein>
    <submittedName>
        <fullName evidence="4">Uncharacterized protein</fullName>
    </submittedName>
</protein>
<dbReference type="PANTHER" id="PTHR11567">
    <property type="entry name" value="ACID PHOSPHATASE-RELATED"/>
    <property type="match status" value="1"/>
</dbReference>
<evidence type="ECO:0000256" key="2">
    <source>
        <dbReference type="ARBA" id="ARBA00005375"/>
    </source>
</evidence>
<keyword evidence="5" id="KW-1185">Reference proteome</keyword>
<comment type="catalytic activity">
    <reaction evidence="1">
        <text>a phosphate monoester + H2O = an alcohol + phosphate</text>
        <dbReference type="Rhea" id="RHEA:15017"/>
        <dbReference type="ChEBI" id="CHEBI:15377"/>
        <dbReference type="ChEBI" id="CHEBI:30879"/>
        <dbReference type="ChEBI" id="CHEBI:43474"/>
        <dbReference type="ChEBI" id="CHEBI:67140"/>
        <dbReference type="EC" id="3.1.3.2"/>
    </reaction>
</comment>
<evidence type="ECO:0000313" key="5">
    <source>
        <dbReference type="Proteomes" id="UP000835052"/>
    </source>
</evidence>
<dbReference type="GO" id="GO:0003993">
    <property type="term" value="F:acid phosphatase activity"/>
    <property type="evidence" value="ECO:0007669"/>
    <property type="project" value="UniProtKB-EC"/>
</dbReference>
<evidence type="ECO:0000313" key="4">
    <source>
        <dbReference type="EMBL" id="CAD6198427.1"/>
    </source>
</evidence>
<dbReference type="EMBL" id="CAJGYM010000125">
    <property type="protein sequence ID" value="CAD6198427.1"/>
    <property type="molecule type" value="Genomic_DNA"/>
</dbReference>
<comment type="similarity">
    <text evidence="2">Belongs to the histidine acid phosphatase family.</text>
</comment>
<evidence type="ECO:0000256" key="3">
    <source>
        <dbReference type="SAM" id="SignalP"/>
    </source>
</evidence>
<proteinExistence type="inferred from homology"/>
<feature type="chain" id="PRO_5035879877" evidence="3">
    <location>
        <begin position="17"/>
        <end position="435"/>
    </location>
</feature>
<dbReference type="InterPro" id="IPR029033">
    <property type="entry name" value="His_PPase_superfam"/>
</dbReference>
<dbReference type="InterPro" id="IPR000560">
    <property type="entry name" value="His_Pase_clade-2"/>
</dbReference>
<dbReference type="AlphaFoldDB" id="A0A8S1HQM9"/>
<dbReference type="InterPro" id="IPR033379">
    <property type="entry name" value="Acid_Pase_AS"/>
</dbReference>
<comment type="caution">
    <text evidence="4">The sequence shown here is derived from an EMBL/GenBank/DDBJ whole genome shotgun (WGS) entry which is preliminary data.</text>
</comment>
<dbReference type="PANTHER" id="PTHR11567:SF198">
    <property type="entry name" value="HISTIDINE ACID PHOSPHATASE"/>
    <property type="match status" value="1"/>
</dbReference>
<dbReference type="OrthoDB" id="258392at2759"/>
<dbReference type="Gene3D" id="3.40.50.1240">
    <property type="entry name" value="Phosphoglycerate mutase-like"/>
    <property type="match status" value="1"/>
</dbReference>